<evidence type="ECO:0000256" key="6">
    <source>
        <dbReference type="ARBA" id="ARBA00022989"/>
    </source>
</evidence>
<evidence type="ECO:0000256" key="8">
    <source>
        <dbReference type="SAM" id="Phobius"/>
    </source>
</evidence>
<evidence type="ECO:0008006" key="13">
    <source>
        <dbReference type="Google" id="ProtNLM"/>
    </source>
</evidence>
<feature type="transmembrane region" description="Helical" evidence="8">
    <location>
        <begin position="6"/>
        <end position="24"/>
    </location>
</feature>
<evidence type="ECO:0000256" key="4">
    <source>
        <dbReference type="ARBA" id="ARBA00022538"/>
    </source>
</evidence>
<evidence type="ECO:0000259" key="10">
    <source>
        <dbReference type="PROSITE" id="PS51202"/>
    </source>
</evidence>
<keyword evidence="5 8" id="KW-0812">Transmembrane</keyword>
<dbReference type="EMBL" id="MFNE01000021">
    <property type="protein sequence ID" value="OGG95505.1"/>
    <property type="molecule type" value="Genomic_DNA"/>
</dbReference>
<dbReference type="PROSITE" id="PS51202">
    <property type="entry name" value="RCK_C"/>
    <property type="match status" value="1"/>
</dbReference>
<organism evidence="11 12">
    <name type="scientific">Candidatus Lambdaproteobacteria bacterium RIFOXYD2_FULL_50_16</name>
    <dbReference type="NCBI Taxonomy" id="1817772"/>
    <lineage>
        <taxon>Bacteria</taxon>
        <taxon>Pseudomonadati</taxon>
        <taxon>Pseudomonadota</taxon>
        <taxon>Candidatus Lambdaproteobacteria</taxon>
    </lineage>
</organism>
<feature type="transmembrane region" description="Helical" evidence="8">
    <location>
        <begin position="181"/>
        <end position="201"/>
    </location>
</feature>
<comment type="similarity">
    <text evidence="2">Belongs to the monovalent cation:proton antiporter 2 (CPA2) transporter (TC 2.A.37) family.</text>
</comment>
<feature type="transmembrane region" description="Helical" evidence="8">
    <location>
        <begin position="237"/>
        <end position="257"/>
    </location>
</feature>
<dbReference type="InterPro" id="IPR036721">
    <property type="entry name" value="RCK_C_sf"/>
</dbReference>
<sequence length="656" mass="70228">MEIPILQDLAVLFALSIGVSLLSHQLGLPPLIGYLATGLLAGPTGLGLIHGHHEVEALAEIGVILLLFAIGLEFSFAELAKIKRAVLIGGSLQMGLSFLGAGALALALGEPAREAIFIGLLVALSSTAIVLKQFGEQGLLESAAGKQGLGILIFQDLAIVPLMLLIPFLAGQSGNGRGWEILVAEGLALVVGVFVLAKWVVPWGLYRITATRSRELFLLSICSIGLLVAWSTQQLGLSLGLGAFLAGLIISESEYSLSALSSIIPFRDVFASLFFISIGMLLDLGFFAQNWGSVVALVVSVLLIKGLVLGIVGWVLKANRATQWILALSLSQIGEFSFVLAKGGVSVSLMDEPSYQLFLAVSVVTMALAPVLIQNAPKWGEKWFPEPSLKAKLTEVGLIEDHLILVGYGVTGQMLARAAVAAGTAYQIIELNSETVRQQAKLGQPIHFGDSTHPEVLLHVGIKKARVLVIAIPDAMATEATIRLAKNLAPGVKVIARARHLMQLDHLYKAGADLVVPAEYEASIEIFAQVLDQYLVPHVEIERAVREIRAEGYQMLRRVASPRAQSFDLQRHLSGLEIRWITIGERLASCHRLIDLDLRARFGVTVLAIKEGAGVAANPQAQAHICPGNEVLLLGKPEEIIKTAHFLEAGEPEPDP</sequence>
<dbReference type="GO" id="GO:1902600">
    <property type="term" value="P:proton transmembrane transport"/>
    <property type="evidence" value="ECO:0007669"/>
    <property type="project" value="InterPro"/>
</dbReference>
<feature type="domain" description="RCK N-terminal" evidence="9">
    <location>
        <begin position="400"/>
        <end position="517"/>
    </location>
</feature>
<evidence type="ECO:0000256" key="2">
    <source>
        <dbReference type="ARBA" id="ARBA00005551"/>
    </source>
</evidence>
<feature type="transmembrane region" description="Helical" evidence="8">
    <location>
        <begin position="269"/>
        <end position="288"/>
    </location>
</feature>
<dbReference type="PANTHER" id="PTHR42751:SF3">
    <property type="entry name" value="SODIUM_GLUTAMATE SYMPORTER"/>
    <property type="match status" value="1"/>
</dbReference>
<reference evidence="11 12" key="1">
    <citation type="journal article" date="2016" name="Nat. Commun.">
        <title>Thousands of microbial genomes shed light on interconnected biogeochemical processes in an aquifer system.</title>
        <authorList>
            <person name="Anantharaman K."/>
            <person name="Brown C.T."/>
            <person name="Hug L.A."/>
            <person name="Sharon I."/>
            <person name="Castelle C.J."/>
            <person name="Probst A.J."/>
            <person name="Thomas B.C."/>
            <person name="Singh A."/>
            <person name="Wilkins M.J."/>
            <person name="Karaoz U."/>
            <person name="Brodie E.L."/>
            <person name="Williams K.H."/>
            <person name="Hubbard S.S."/>
            <person name="Banfield J.F."/>
        </authorList>
    </citation>
    <scope>NUCLEOTIDE SEQUENCE [LARGE SCALE GENOMIC DNA]</scope>
</reference>
<evidence type="ECO:0000256" key="7">
    <source>
        <dbReference type="ARBA" id="ARBA00023136"/>
    </source>
</evidence>
<dbReference type="PROSITE" id="PS51201">
    <property type="entry name" value="RCK_N"/>
    <property type="match status" value="1"/>
</dbReference>
<accession>A0A1F6GBM7</accession>
<dbReference type="InterPro" id="IPR036291">
    <property type="entry name" value="NAD(P)-bd_dom_sf"/>
</dbReference>
<dbReference type="SUPFAM" id="SSF51735">
    <property type="entry name" value="NAD(P)-binding Rossmann-fold domains"/>
    <property type="match status" value="1"/>
</dbReference>
<dbReference type="Gene3D" id="1.20.1530.20">
    <property type="match status" value="1"/>
</dbReference>
<dbReference type="Gene3D" id="3.30.70.1450">
    <property type="entry name" value="Regulator of K+ conductance, C-terminal domain"/>
    <property type="match status" value="1"/>
</dbReference>
<proteinExistence type="inferred from homology"/>
<feature type="domain" description="RCK C-terminal" evidence="10">
    <location>
        <begin position="564"/>
        <end position="649"/>
    </location>
</feature>
<dbReference type="InterPro" id="IPR006153">
    <property type="entry name" value="Cation/H_exchanger_TM"/>
</dbReference>
<keyword evidence="4" id="KW-0633">Potassium transport</keyword>
<dbReference type="GO" id="GO:0015297">
    <property type="term" value="F:antiporter activity"/>
    <property type="evidence" value="ECO:0007669"/>
    <property type="project" value="InterPro"/>
</dbReference>
<feature type="transmembrane region" description="Helical" evidence="8">
    <location>
        <begin position="147"/>
        <end position="169"/>
    </location>
</feature>
<dbReference type="Gene3D" id="3.40.50.720">
    <property type="entry name" value="NAD(P)-binding Rossmann-like Domain"/>
    <property type="match status" value="1"/>
</dbReference>
<dbReference type="Pfam" id="PF00999">
    <property type="entry name" value="Na_H_Exchanger"/>
    <property type="match status" value="1"/>
</dbReference>
<dbReference type="Proteomes" id="UP000178449">
    <property type="component" value="Unassembled WGS sequence"/>
</dbReference>
<keyword evidence="4" id="KW-0406">Ion transport</keyword>
<comment type="subcellular location">
    <subcellularLocation>
        <location evidence="1">Membrane</location>
        <topology evidence="1">Multi-pass membrane protein</topology>
    </subcellularLocation>
</comment>
<feature type="transmembrane region" description="Helical" evidence="8">
    <location>
        <begin position="31"/>
        <end position="51"/>
    </location>
</feature>
<protein>
    <recommendedName>
        <fullName evidence="13">Potassium transporter KefB</fullName>
    </recommendedName>
</protein>
<dbReference type="GO" id="GO:0016020">
    <property type="term" value="C:membrane"/>
    <property type="evidence" value="ECO:0007669"/>
    <property type="project" value="UniProtKB-SubCell"/>
</dbReference>
<dbReference type="AlphaFoldDB" id="A0A1F6GBM7"/>
<dbReference type="GO" id="GO:0008324">
    <property type="term" value="F:monoatomic cation transmembrane transporter activity"/>
    <property type="evidence" value="ECO:0007669"/>
    <property type="project" value="InterPro"/>
</dbReference>
<dbReference type="InterPro" id="IPR006037">
    <property type="entry name" value="RCK_C"/>
</dbReference>
<comment type="caution">
    <text evidence="11">The sequence shown here is derived from an EMBL/GenBank/DDBJ whole genome shotgun (WGS) entry which is preliminary data.</text>
</comment>
<keyword evidence="7 8" id="KW-0472">Membrane</keyword>
<gene>
    <name evidence="11" type="ORF">A2527_06650</name>
</gene>
<feature type="transmembrane region" description="Helical" evidence="8">
    <location>
        <begin position="294"/>
        <end position="316"/>
    </location>
</feature>
<name>A0A1F6GBM7_9PROT</name>
<dbReference type="Pfam" id="PF02254">
    <property type="entry name" value="TrkA_N"/>
    <property type="match status" value="1"/>
</dbReference>
<keyword evidence="4" id="KW-0630">Potassium</keyword>
<evidence type="ECO:0000256" key="3">
    <source>
        <dbReference type="ARBA" id="ARBA00022448"/>
    </source>
</evidence>
<feature type="transmembrane region" description="Helical" evidence="8">
    <location>
        <begin position="57"/>
        <end position="74"/>
    </location>
</feature>
<evidence type="ECO:0000259" key="9">
    <source>
        <dbReference type="PROSITE" id="PS51201"/>
    </source>
</evidence>
<evidence type="ECO:0000256" key="5">
    <source>
        <dbReference type="ARBA" id="ARBA00022692"/>
    </source>
</evidence>
<dbReference type="InterPro" id="IPR038770">
    <property type="entry name" value="Na+/solute_symporter_sf"/>
</dbReference>
<dbReference type="PANTHER" id="PTHR42751">
    <property type="entry name" value="SODIUM/HYDROGEN EXCHANGER FAMILY/TRKA DOMAIN PROTEIN"/>
    <property type="match status" value="1"/>
</dbReference>
<evidence type="ECO:0000313" key="12">
    <source>
        <dbReference type="Proteomes" id="UP000178449"/>
    </source>
</evidence>
<feature type="transmembrane region" description="Helical" evidence="8">
    <location>
        <begin position="86"/>
        <end position="109"/>
    </location>
</feature>
<dbReference type="GO" id="GO:0006813">
    <property type="term" value="P:potassium ion transport"/>
    <property type="evidence" value="ECO:0007669"/>
    <property type="project" value="UniProtKB-KW"/>
</dbReference>
<evidence type="ECO:0000256" key="1">
    <source>
        <dbReference type="ARBA" id="ARBA00004141"/>
    </source>
</evidence>
<evidence type="ECO:0000313" key="11">
    <source>
        <dbReference type="EMBL" id="OGG95505.1"/>
    </source>
</evidence>
<dbReference type="SUPFAM" id="SSF116726">
    <property type="entry name" value="TrkA C-terminal domain-like"/>
    <property type="match status" value="1"/>
</dbReference>
<dbReference type="InterPro" id="IPR003148">
    <property type="entry name" value="RCK_N"/>
</dbReference>
<feature type="transmembrane region" description="Helical" evidence="8">
    <location>
        <begin position="115"/>
        <end position="135"/>
    </location>
</feature>
<keyword evidence="6 8" id="KW-1133">Transmembrane helix</keyword>
<keyword evidence="3" id="KW-0813">Transport</keyword>
<dbReference type="STRING" id="1817772.A2527_06650"/>